<keyword evidence="3" id="KW-0732">Signal</keyword>
<name>A0AAW0ML12_9GOBI</name>
<keyword evidence="2" id="KW-0812">Transmembrane</keyword>
<dbReference type="SUPFAM" id="SSF48726">
    <property type="entry name" value="Immunoglobulin"/>
    <property type="match status" value="1"/>
</dbReference>
<keyword evidence="2" id="KW-1133">Transmembrane helix</keyword>
<evidence type="ECO:0000313" key="5">
    <source>
        <dbReference type="Proteomes" id="UP001460270"/>
    </source>
</evidence>
<reference evidence="5" key="1">
    <citation type="submission" date="2024-04" db="EMBL/GenBank/DDBJ databases">
        <title>Salinicola lusitanus LLJ914,a marine bacterium isolated from the Okinawa Trough.</title>
        <authorList>
            <person name="Li J."/>
        </authorList>
    </citation>
    <scope>NUCLEOTIDE SEQUENCE [LARGE SCALE GENOMIC DNA]</scope>
</reference>
<dbReference type="InterPro" id="IPR036179">
    <property type="entry name" value="Ig-like_dom_sf"/>
</dbReference>
<feature type="chain" id="PRO_5043519420" evidence="3">
    <location>
        <begin position="17"/>
        <end position="386"/>
    </location>
</feature>
<feature type="region of interest" description="Disordered" evidence="1">
    <location>
        <begin position="249"/>
        <end position="276"/>
    </location>
</feature>
<evidence type="ECO:0000313" key="4">
    <source>
        <dbReference type="EMBL" id="KAK7880184.1"/>
    </source>
</evidence>
<keyword evidence="5" id="KW-1185">Reference proteome</keyword>
<dbReference type="Proteomes" id="UP001460270">
    <property type="component" value="Unassembled WGS sequence"/>
</dbReference>
<proteinExistence type="predicted"/>
<dbReference type="AlphaFoldDB" id="A0AAW0ML12"/>
<feature type="transmembrane region" description="Helical" evidence="2">
    <location>
        <begin position="220"/>
        <end position="241"/>
    </location>
</feature>
<evidence type="ECO:0000256" key="2">
    <source>
        <dbReference type="SAM" id="Phobius"/>
    </source>
</evidence>
<protein>
    <submittedName>
        <fullName evidence="4">Uncharacterized protein</fullName>
    </submittedName>
</protein>
<gene>
    <name evidence="4" type="ORF">WMY93_033150</name>
</gene>
<dbReference type="Gene3D" id="2.60.40.10">
    <property type="entry name" value="Immunoglobulins"/>
    <property type="match status" value="1"/>
</dbReference>
<accession>A0AAW0ML12</accession>
<dbReference type="Gene3D" id="1.20.5.100">
    <property type="entry name" value="Cytochrome c1, transmembrane anchor, C-terminal"/>
    <property type="match status" value="1"/>
</dbReference>
<evidence type="ECO:0000256" key="1">
    <source>
        <dbReference type="SAM" id="MobiDB-lite"/>
    </source>
</evidence>
<dbReference type="CDD" id="cd12087">
    <property type="entry name" value="TM_EGFR-like"/>
    <property type="match status" value="1"/>
</dbReference>
<dbReference type="InterPro" id="IPR013783">
    <property type="entry name" value="Ig-like_fold"/>
</dbReference>
<keyword evidence="2" id="KW-0472">Membrane</keyword>
<feature type="transmembrane region" description="Helical" evidence="2">
    <location>
        <begin position="28"/>
        <end position="50"/>
    </location>
</feature>
<comment type="caution">
    <text evidence="4">The sequence shown here is derived from an EMBL/GenBank/DDBJ whole genome shotgun (WGS) entry which is preliminary data.</text>
</comment>
<feature type="region of interest" description="Disordered" evidence="1">
    <location>
        <begin position="192"/>
        <end position="213"/>
    </location>
</feature>
<sequence length="386" mass="41736">MAGLLLLLCCIDAVLEIAAQVVVVAVAAVVVVIVVVAAAAAVAVVVVVVFNKNLAPPTLTAHPAVITETDTVNLTCQSSVPAYQCYFYTLDGQTWENSAVQSVRGSYLLMVNQKPPVQVHIKCYYVVHWGQYVSTSKPSDPAHVTVHLQTDQTTVSQPYVTTASLNPVKTTNTQHKTGDDSKTVSAVGMTQPHVTTAPLDPGKTTDLQHKTNSKGSGPGIHIIAVVCGVVMLCVFVVLAVFCIRRRRKGHRKADSGPDPDPSAGGGDPLFLGTNFMRPNHPTPNTRALLQQLRFFIRSELFVAHLYRLLFTFKHLQIFLLVPDDDNAYSLITAVPGVDCSKDSAAVTRNQSKDTDESEIYHLYSTIQDEPTSGTVDNVIYSSLTPL</sequence>
<organism evidence="4 5">
    <name type="scientific">Mugilogobius chulae</name>
    <name type="common">yellowstripe goby</name>
    <dbReference type="NCBI Taxonomy" id="88201"/>
    <lineage>
        <taxon>Eukaryota</taxon>
        <taxon>Metazoa</taxon>
        <taxon>Chordata</taxon>
        <taxon>Craniata</taxon>
        <taxon>Vertebrata</taxon>
        <taxon>Euteleostomi</taxon>
        <taxon>Actinopterygii</taxon>
        <taxon>Neopterygii</taxon>
        <taxon>Teleostei</taxon>
        <taxon>Neoteleostei</taxon>
        <taxon>Acanthomorphata</taxon>
        <taxon>Gobiaria</taxon>
        <taxon>Gobiiformes</taxon>
        <taxon>Gobioidei</taxon>
        <taxon>Gobiidae</taxon>
        <taxon>Gobionellinae</taxon>
        <taxon>Mugilogobius</taxon>
    </lineage>
</organism>
<feature type="signal peptide" evidence="3">
    <location>
        <begin position="1"/>
        <end position="16"/>
    </location>
</feature>
<evidence type="ECO:0000256" key="3">
    <source>
        <dbReference type="SAM" id="SignalP"/>
    </source>
</evidence>
<dbReference type="EMBL" id="JBBPFD010000132">
    <property type="protein sequence ID" value="KAK7880184.1"/>
    <property type="molecule type" value="Genomic_DNA"/>
</dbReference>